<keyword evidence="6" id="KW-1185">Reference proteome</keyword>
<dbReference type="Pfam" id="PF00356">
    <property type="entry name" value="LacI"/>
    <property type="match status" value="1"/>
</dbReference>
<dbReference type="InterPro" id="IPR000843">
    <property type="entry name" value="HTH_LacI"/>
</dbReference>
<dbReference type="SMART" id="SM00354">
    <property type="entry name" value="HTH_LACI"/>
    <property type="match status" value="1"/>
</dbReference>
<reference evidence="6" key="1">
    <citation type="journal article" date="2019" name="Microbiol. Resour. Announc.">
        <title>Complete Genome Sequence of Halomonas olivaria, a Moderately Halophilic Bacterium Isolated from Olive Processing Effluents, Obtained by Nanopore Sequencing.</title>
        <authorList>
            <person name="Nagata S."/>
            <person name="Ii K.M."/>
            <person name="Tsukimi T."/>
            <person name="Miura M.C."/>
            <person name="Galipon J."/>
            <person name="Arakawa K."/>
        </authorList>
    </citation>
    <scope>NUCLEOTIDE SEQUENCE [LARGE SCALE GENOMIC DNA]</scope>
    <source>
        <strain evidence="6">TYRC17</strain>
    </source>
</reference>
<sequence>MTTIRDIARHSGTSISSVSRVVNNSGYVGAATRAKVEASIAALGYKPHAGARSLRSGRSRLIGMLVPTLEVDFFARLADRIERRLFDAGLQLLICSTAEAVERETACVATLLAQQIDGVIVASINGGGAHFDRLQQAVPVVALDRPLSGDNVCLVRSDHATGGYQAARHLLDLGHRRVAIIGAPSHSAPVEQRVAGALQAFEEAALAAPRVVLGEHHNLAACQALAATCLEVSERPTALLATSDIAGIGAIRAAQEIGLKVPEDLSVIGFDDIPAAAYVTPALTTLAQPIDALAEAVVARVLGDTASAGDAILPVTLVLRSTTAPPHP</sequence>
<keyword evidence="3" id="KW-0804">Transcription</keyword>
<evidence type="ECO:0000313" key="6">
    <source>
        <dbReference type="Proteomes" id="UP000289555"/>
    </source>
</evidence>
<dbReference type="EMBL" id="AP019416">
    <property type="protein sequence ID" value="BBI48318.1"/>
    <property type="molecule type" value="Genomic_DNA"/>
</dbReference>
<evidence type="ECO:0000313" key="5">
    <source>
        <dbReference type="EMBL" id="BBI48318.1"/>
    </source>
</evidence>
<evidence type="ECO:0000256" key="2">
    <source>
        <dbReference type="ARBA" id="ARBA00023125"/>
    </source>
</evidence>
<dbReference type="InterPro" id="IPR028082">
    <property type="entry name" value="Peripla_BP_I"/>
</dbReference>
<dbReference type="Gene3D" id="3.40.50.2300">
    <property type="match status" value="2"/>
</dbReference>
<dbReference type="PROSITE" id="PS50932">
    <property type="entry name" value="HTH_LACI_2"/>
    <property type="match status" value="1"/>
</dbReference>
<dbReference type="PANTHER" id="PTHR30146:SF153">
    <property type="entry name" value="LACTOSE OPERON REPRESSOR"/>
    <property type="match status" value="1"/>
</dbReference>
<dbReference type="SUPFAM" id="SSF53822">
    <property type="entry name" value="Periplasmic binding protein-like I"/>
    <property type="match status" value="1"/>
</dbReference>
<evidence type="ECO:0000256" key="1">
    <source>
        <dbReference type="ARBA" id="ARBA00023015"/>
    </source>
</evidence>
<dbReference type="SUPFAM" id="SSF47413">
    <property type="entry name" value="lambda repressor-like DNA-binding domains"/>
    <property type="match status" value="1"/>
</dbReference>
<keyword evidence="1" id="KW-0805">Transcription regulation</keyword>
<dbReference type="InterPro" id="IPR010982">
    <property type="entry name" value="Lambda_DNA-bd_dom_sf"/>
</dbReference>
<accession>A0ABM7GD44</accession>
<dbReference type="Gene3D" id="1.10.260.40">
    <property type="entry name" value="lambda repressor-like DNA-binding domains"/>
    <property type="match status" value="1"/>
</dbReference>
<protein>
    <submittedName>
        <fullName evidence="5">LacI family transcriptional regulator</fullName>
    </submittedName>
</protein>
<dbReference type="CDD" id="cd06267">
    <property type="entry name" value="PBP1_LacI_sugar_binding-like"/>
    <property type="match status" value="1"/>
</dbReference>
<dbReference type="Proteomes" id="UP000289555">
    <property type="component" value="Chromosome"/>
</dbReference>
<dbReference type="Pfam" id="PF13377">
    <property type="entry name" value="Peripla_BP_3"/>
    <property type="match status" value="1"/>
</dbReference>
<proteinExistence type="predicted"/>
<gene>
    <name evidence="5" type="ORF">HORIV_07390</name>
</gene>
<dbReference type="InterPro" id="IPR046335">
    <property type="entry name" value="LacI/GalR-like_sensor"/>
</dbReference>
<dbReference type="PANTHER" id="PTHR30146">
    <property type="entry name" value="LACI-RELATED TRANSCRIPTIONAL REPRESSOR"/>
    <property type="match status" value="1"/>
</dbReference>
<organism evidence="5 6">
    <name type="scientific">Vreelandella olivaria</name>
    <dbReference type="NCBI Taxonomy" id="390919"/>
    <lineage>
        <taxon>Bacteria</taxon>
        <taxon>Pseudomonadati</taxon>
        <taxon>Pseudomonadota</taxon>
        <taxon>Gammaproteobacteria</taxon>
        <taxon>Oceanospirillales</taxon>
        <taxon>Halomonadaceae</taxon>
        <taxon>Vreelandella</taxon>
    </lineage>
</organism>
<keyword evidence="2" id="KW-0238">DNA-binding</keyword>
<feature type="domain" description="HTH lacI-type" evidence="4">
    <location>
        <begin position="2"/>
        <end position="56"/>
    </location>
</feature>
<dbReference type="CDD" id="cd01392">
    <property type="entry name" value="HTH_LacI"/>
    <property type="match status" value="1"/>
</dbReference>
<name>A0ABM7GD44_9GAMM</name>
<evidence type="ECO:0000256" key="3">
    <source>
        <dbReference type="ARBA" id="ARBA00023163"/>
    </source>
</evidence>
<evidence type="ECO:0000259" key="4">
    <source>
        <dbReference type="PROSITE" id="PS50932"/>
    </source>
</evidence>